<comment type="caution">
    <text evidence="10">Lacks conserved residue(s) required for the propagation of feature annotation.</text>
</comment>
<reference evidence="13" key="1">
    <citation type="journal article" date="2024" name="Gigascience">
        <title>Chromosome-level genome of the poultry shaft louse Menopon gallinae provides insight into the host-switching and adaptive evolution of parasitic lice.</title>
        <authorList>
            <person name="Xu Y."/>
            <person name="Ma L."/>
            <person name="Liu S."/>
            <person name="Liang Y."/>
            <person name="Liu Q."/>
            <person name="He Z."/>
            <person name="Tian L."/>
            <person name="Duan Y."/>
            <person name="Cai W."/>
            <person name="Li H."/>
            <person name="Song F."/>
        </authorList>
    </citation>
    <scope>NUCLEOTIDE SEQUENCE</scope>
    <source>
        <strain evidence="13">Cailab_2023a</strain>
    </source>
</reference>
<keyword evidence="7 11" id="KW-0862">Zinc</keyword>
<gene>
    <name evidence="13" type="ORF">PYX00_010339</name>
</gene>
<evidence type="ECO:0000256" key="1">
    <source>
        <dbReference type="ARBA" id="ARBA00008139"/>
    </source>
</evidence>
<sequence>MSSYLFAILCVLNGCLCESGILRDELSLMNEQLLKLNSISSHLAWTEVTQPDQGKKLRLVEVNTEWRHSWCRKLLKNYKINVFGDDDEYRQFYLLCRGPSYGSEQARELSETLDALRRVYRTKICRKDGSCLSGERDLENLMERSRDPEELLWAWIEWRNNVGEASKDVYIKLVELLNIGAKNNGYNDIGECWKEELETNDPERLAEKLYSEVKSLYVALHAVVRYKLNRYYGSDLVSLNEGIPSDLLGSLWGQNWGSLIDMIVDMPKSYNITASLRRRNYTVTDLVKRSEDFYVSLGFRPMTEEFWKNSKFVKDGDDDPVCHGSAVNMFRGNDFRMLLCADVTSEDFQVINHEMGHVQYYAQYQHQPAIFQEGTNPAFQEAIGGAVFYGIMTPNHLQRLGLIPEVDDSSGIDLRLLLEQALYKLPQIPFALALEKWRWGVFRGDIAPEDYNKAWWFLREKYQGVKPPVPRSEEFFDPAAVFHVNDNVPYISYFFSTILEVQIFESLCNGTFTGYEMNKTVPIQLHRCDIYGSKEGAKKLRSMMSLGRRIHWTEALKMVTGETDYSTRPLLNYYRPLYKWLIREIVKYRIPVGW</sequence>
<protein>
    <recommendedName>
        <fullName evidence="11">Angiotensin-converting enzyme</fullName>
        <ecNumber evidence="11">3.4.-.-</ecNumber>
    </recommendedName>
</protein>
<evidence type="ECO:0000256" key="11">
    <source>
        <dbReference type="RuleBase" id="RU361144"/>
    </source>
</evidence>
<feature type="active site" description="Proton donor 1" evidence="5">
    <location>
        <position position="483"/>
    </location>
</feature>
<feature type="binding site" evidence="7">
    <location>
        <position position="381"/>
    </location>
    <ligand>
        <name>Zn(2+)</name>
        <dbReference type="ChEBI" id="CHEBI:29105"/>
        <label>1</label>
        <note>catalytic</note>
    </ligand>
</feature>
<dbReference type="InterPro" id="IPR001548">
    <property type="entry name" value="Peptidase_M2"/>
</dbReference>
<evidence type="ECO:0000256" key="2">
    <source>
        <dbReference type="ARBA" id="ARBA00022729"/>
    </source>
</evidence>
<evidence type="ECO:0000256" key="12">
    <source>
        <dbReference type="SAM" id="SignalP"/>
    </source>
</evidence>
<organism evidence="13">
    <name type="scientific">Menopon gallinae</name>
    <name type="common">poultry shaft louse</name>
    <dbReference type="NCBI Taxonomy" id="328185"/>
    <lineage>
        <taxon>Eukaryota</taxon>
        <taxon>Metazoa</taxon>
        <taxon>Ecdysozoa</taxon>
        <taxon>Arthropoda</taxon>
        <taxon>Hexapoda</taxon>
        <taxon>Insecta</taxon>
        <taxon>Pterygota</taxon>
        <taxon>Neoptera</taxon>
        <taxon>Paraneoptera</taxon>
        <taxon>Psocodea</taxon>
        <taxon>Troctomorpha</taxon>
        <taxon>Phthiraptera</taxon>
        <taxon>Amblycera</taxon>
        <taxon>Menoponidae</taxon>
        <taxon>Menopon</taxon>
    </lineage>
</organism>
<keyword evidence="11" id="KW-0482">Metalloprotease</keyword>
<evidence type="ECO:0000256" key="8">
    <source>
        <dbReference type="PIRSR" id="PIRSR601548-4"/>
    </source>
</evidence>
<name>A0AAW2HF37_9NEOP</name>
<keyword evidence="11" id="KW-0645">Protease</keyword>
<feature type="signal peptide" evidence="12">
    <location>
        <begin position="1"/>
        <end position="17"/>
    </location>
</feature>
<evidence type="ECO:0000256" key="5">
    <source>
        <dbReference type="PIRSR" id="PIRSR601548-1"/>
    </source>
</evidence>
<dbReference type="SUPFAM" id="SSF55486">
    <property type="entry name" value="Metalloproteases ('zincins'), catalytic domain"/>
    <property type="match status" value="1"/>
</dbReference>
<evidence type="ECO:0000256" key="3">
    <source>
        <dbReference type="ARBA" id="ARBA00023157"/>
    </source>
</evidence>
<feature type="active site" description="Proton acceptor 1" evidence="5">
    <location>
        <position position="354"/>
    </location>
</feature>
<dbReference type="PANTHER" id="PTHR10514:SF27">
    <property type="entry name" value="ANGIOTENSIN-CONVERTING ENZYME"/>
    <property type="match status" value="1"/>
</dbReference>
<accession>A0AAW2HF37</accession>
<comment type="caution">
    <text evidence="13">The sequence shown here is derived from an EMBL/GenBank/DDBJ whole genome shotgun (WGS) entry which is preliminary data.</text>
</comment>
<keyword evidence="11" id="KW-0121">Carboxypeptidase</keyword>
<feature type="binding site" evidence="9">
    <location>
        <position position="353"/>
    </location>
    <ligand>
        <name>Zn(2+)</name>
        <dbReference type="ChEBI" id="CHEBI:29105"/>
        <label>2</label>
        <note>catalytic</note>
    </ligand>
</feature>
<evidence type="ECO:0000256" key="6">
    <source>
        <dbReference type="PIRSR" id="PIRSR601548-11"/>
    </source>
</evidence>
<evidence type="ECO:0000256" key="10">
    <source>
        <dbReference type="PROSITE-ProRule" id="PRU01355"/>
    </source>
</evidence>
<feature type="active site" description="Proton acceptor 2" evidence="6">
    <location>
        <position position="354"/>
    </location>
</feature>
<keyword evidence="2 12" id="KW-0732">Signal</keyword>
<dbReference type="EC" id="3.4.-.-" evidence="11"/>
<feature type="binding site" evidence="9">
    <location>
        <position position="357"/>
    </location>
    <ligand>
        <name>Zn(2+)</name>
        <dbReference type="ChEBI" id="CHEBI:29105"/>
        <label>2</label>
        <note>catalytic</note>
    </ligand>
</feature>
<feature type="active site" description="Proton donor 2" evidence="6">
    <location>
        <position position="483"/>
    </location>
</feature>
<dbReference type="GO" id="GO:0046872">
    <property type="term" value="F:metal ion binding"/>
    <property type="evidence" value="ECO:0007669"/>
    <property type="project" value="UniProtKB-KW"/>
</dbReference>
<dbReference type="PRINTS" id="PR00791">
    <property type="entry name" value="PEPDIPTASEA"/>
</dbReference>
<feature type="binding site" evidence="7">
    <location>
        <position position="357"/>
    </location>
    <ligand>
        <name>Zn(2+)</name>
        <dbReference type="ChEBI" id="CHEBI:29105"/>
        <label>1</label>
        <note>catalytic</note>
    </ligand>
</feature>
<proteinExistence type="inferred from homology"/>
<dbReference type="GO" id="GO:0004180">
    <property type="term" value="F:carboxypeptidase activity"/>
    <property type="evidence" value="ECO:0007669"/>
    <property type="project" value="UniProtKB-KW"/>
</dbReference>
<dbReference type="EMBL" id="JARGDH010000005">
    <property type="protein sequence ID" value="KAL0268365.1"/>
    <property type="molecule type" value="Genomic_DNA"/>
</dbReference>
<evidence type="ECO:0000256" key="4">
    <source>
        <dbReference type="ARBA" id="ARBA00023180"/>
    </source>
</evidence>
<feature type="disulfide bond" evidence="8">
    <location>
        <begin position="508"/>
        <end position="528"/>
    </location>
</feature>
<comment type="similarity">
    <text evidence="1 10 11">Belongs to the peptidase M2 family.</text>
</comment>
<feature type="binding site" evidence="9">
    <location>
        <position position="381"/>
    </location>
    <ligand>
        <name>Zn(2+)</name>
        <dbReference type="ChEBI" id="CHEBI:29105"/>
        <label>2</label>
        <note>catalytic</note>
    </ligand>
</feature>
<dbReference type="GO" id="GO:0006508">
    <property type="term" value="P:proteolysis"/>
    <property type="evidence" value="ECO:0007669"/>
    <property type="project" value="UniProtKB-KW"/>
</dbReference>
<feature type="disulfide bond" evidence="8">
    <location>
        <begin position="125"/>
        <end position="131"/>
    </location>
</feature>
<dbReference type="Gene3D" id="1.10.1370.30">
    <property type="match status" value="1"/>
</dbReference>
<evidence type="ECO:0000256" key="9">
    <source>
        <dbReference type="PIRSR" id="PIRSR601548-8"/>
    </source>
</evidence>
<evidence type="ECO:0000313" key="13">
    <source>
        <dbReference type="EMBL" id="KAL0268365.1"/>
    </source>
</evidence>
<feature type="binding site" evidence="7">
    <location>
        <position position="353"/>
    </location>
    <ligand>
        <name>Zn(2+)</name>
        <dbReference type="ChEBI" id="CHEBI:29105"/>
        <label>1</label>
        <note>catalytic</note>
    </ligand>
</feature>
<keyword evidence="4 11" id="KW-0325">Glycoprotein</keyword>
<dbReference type="GO" id="GO:0008237">
    <property type="term" value="F:metallopeptidase activity"/>
    <property type="evidence" value="ECO:0007669"/>
    <property type="project" value="UniProtKB-KW"/>
</dbReference>
<dbReference type="GO" id="GO:0008241">
    <property type="term" value="F:peptidyl-dipeptidase activity"/>
    <property type="evidence" value="ECO:0007669"/>
    <property type="project" value="InterPro"/>
</dbReference>
<keyword evidence="7 11" id="KW-0479">Metal-binding</keyword>
<comment type="cofactor">
    <cofactor evidence="11">
        <name>Zn(2+)</name>
        <dbReference type="ChEBI" id="CHEBI:29105"/>
    </cofactor>
    <text evidence="11">Binds 1 zinc ion per subunit.</text>
</comment>
<keyword evidence="11" id="KW-0378">Hydrolase</keyword>
<dbReference type="PROSITE" id="PS52011">
    <property type="entry name" value="PEPTIDASE_M2"/>
    <property type="match status" value="1"/>
</dbReference>
<dbReference type="AlphaFoldDB" id="A0AAW2HF37"/>
<dbReference type="PANTHER" id="PTHR10514">
    <property type="entry name" value="ANGIOTENSIN-CONVERTING ENZYME"/>
    <property type="match status" value="1"/>
</dbReference>
<feature type="chain" id="PRO_5043531198" description="Angiotensin-converting enzyme" evidence="12">
    <location>
        <begin position="18"/>
        <end position="594"/>
    </location>
</feature>
<evidence type="ECO:0000256" key="7">
    <source>
        <dbReference type="PIRSR" id="PIRSR601548-3"/>
    </source>
</evidence>
<keyword evidence="3 8" id="KW-1015">Disulfide bond</keyword>
<feature type="disulfide bond" evidence="8 10">
    <location>
        <begin position="322"/>
        <end position="340"/>
    </location>
</feature>
<dbReference type="CDD" id="cd06461">
    <property type="entry name" value="M2_ACE"/>
    <property type="match status" value="1"/>
</dbReference>
<dbReference type="Pfam" id="PF01401">
    <property type="entry name" value="Peptidase_M2"/>
    <property type="match status" value="1"/>
</dbReference>
<dbReference type="GO" id="GO:0016020">
    <property type="term" value="C:membrane"/>
    <property type="evidence" value="ECO:0007669"/>
    <property type="project" value="InterPro"/>
</dbReference>